<gene>
    <name evidence="2" type="ORF">ACJIZ3_023910</name>
</gene>
<protein>
    <submittedName>
        <fullName evidence="2">Uncharacterized protein</fullName>
    </submittedName>
</protein>
<dbReference type="Proteomes" id="UP001634393">
    <property type="component" value="Unassembled WGS sequence"/>
</dbReference>
<evidence type="ECO:0000256" key="1">
    <source>
        <dbReference type="SAM" id="Phobius"/>
    </source>
</evidence>
<dbReference type="EMBL" id="JBJXBP010000003">
    <property type="protein sequence ID" value="KAL3839319.1"/>
    <property type="molecule type" value="Genomic_DNA"/>
</dbReference>
<accession>A0ABD3TQD5</accession>
<organism evidence="2 3">
    <name type="scientific">Penstemon smallii</name>
    <dbReference type="NCBI Taxonomy" id="265156"/>
    <lineage>
        <taxon>Eukaryota</taxon>
        <taxon>Viridiplantae</taxon>
        <taxon>Streptophyta</taxon>
        <taxon>Embryophyta</taxon>
        <taxon>Tracheophyta</taxon>
        <taxon>Spermatophyta</taxon>
        <taxon>Magnoliopsida</taxon>
        <taxon>eudicotyledons</taxon>
        <taxon>Gunneridae</taxon>
        <taxon>Pentapetalae</taxon>
        <taxon>asterids</taxon>
        <taxon>lamiids</taxon>
        <taxon>Lamiales</taxon>
        <taxon>Plantaginaceae</taxon>
        <taxon>Cheloneae</taxon>
        <taxon>Penstemon</taxon>
    </lineage>
</organism>
<comment type="caution">
    <text evidence="2">The sequence shown here is derived from an EMBL/GenBank/DDBJ whole genome shotgun (WGS) entry which is preliminary data.</text>
</comment>
<evidence type="ECO:0000313" key="3">
    <source>
        <dbReference type="Proteomes" id="UP001634393"/>
    </source>
</evidence>
<sequence>MTTANFRIYFPFPFSPFFLFFFPLSPFSLFFFSEQKTLTTLTHVQLSRDNSSPPPSTFLHRQLPPQRLSSACPLISLPQYRPQSLLLFLDPELGQRNSSIYDFNYYSQLFNEDAIQEKTVQEINYKVCIICYECI</sequence>
<feature type="transmembrane region" description="Helical" evidence="1">
    <location>
        <begin position="12"/>
        <end position="32"/>
    </location>
</feature>
<keyword evidence="1" id="KW-0472">Membrane</keyword>
<dbReference type="AlphaFoldDB" id="A0ABD3TQD5"/>
<reference evidence="2 3" key="1">
    <citation type="submission" date="2024-12" db="EMBL/GenBank/DDBJ databases">
        <title>The unique morphological basis and parallel evolutionary history of personate flowers in Penstemon.</title>
        <authorList>
            <person name="Depatie T.H."/>
            <person name="Wessinger C.A."/>
        </authorList>
    </citation>
    <scope>NUCLEOTIDE SEQUENCE [LARGE SCALE GENOMIC DNA]</scope>
    <source>
        <strain evidence="2">WTNN_2</strain>
        <tissue evidence="2">Leaf</tissue>
    </source>
</reference>
<name>A0ABD3TQD5_9LAMI</name>
<evidence type="ECO:0000313" key="2">
    <source>
        <dbReference type="EMBL" id="KAL3839319.1"/>
    </source>
</evidence>
<keyword evidence="1" id="KW-1133">Transmembrane helix</keyword>
<keyword evidence="3" id="KW-1185">Reference proteome</keyword>
<proteinExistence type="predicted"/>
<keyword evidence="1" id="KW-0812">Transmembrane</keyword>